<accession>A0A6J2XTP1</accession>
<reference evidence="3" key="1">
    <citation type="submission" date="2025-08" db="UniProtKB">
        <authorList>
            <consortium name="RefSeq"/>
        </authorList>
    </citation>
    <scope>IDENTIFICATION</scope>
    <source>
        <tissue evidence="3">Gonads</tissue>
    </source>
</reference>
<evidence type="ECO:0000313" key="2">
    <source>
        <dbReference type="Proteomes" id="UP000504635"/>
    </source>
</evidence>
<feature type="compositionally biased region" description="Polar residues" evidence="1">
    <location>
        <begin position="339"/>
        <end position="356"/>
    </location>
</feature>
<dbReference type="AlphaFoldDB" id="A0A6J2XTP1"/>
<protein>
    <submittedName>
        <fullName evidence="3">Myb-like protein D</fullName>
    </submittedName>
</protein>
<keyword evidence="2" id="KW-1185">Reference proteome</keyword>
<organism evidence="2 3">
    <name type="scientific">Sitophilus oryzae</name>
    <name type="common">Rice weevil</name>
    <name type="synonym">Curculio oryzae</name>
    <dbReference type="NCBI Taxonomy" id="7048"/>
    <lineage>
        <taxon>Eukaryota</taxon>
        <taxon>Metazoa</taxon>
        <taxon>Ecdysozoa</taxon>
        <taxon>Arthropoda</taxon>
        <taxon>Hexapoda</taxon>
        <taxon>Insecta</taxon>
        <taxon>Pterygota</taxon>
        <taxon>Neoptera</taxon>
        <taxon>Endopterygota</taxon>
        <taxon>Coleoptera</taxon>
        <taxon>Polyphaga</taxon>
        <taxon>Cucujiformia</taxon>
        <taxon>Curculionidae</taxon>
        <taxon>Dryophthorinae</taxon>
        <taxon>Sitophilus</taxon>
    </lineage>
</organism>
<dbReference type="RefSeq" id="XP_030754391.1">
    <property type="nucleotide sequence ID" value="XM_030898531.1"/>
</dbReference>
<dbReference type="KEGG" id="soy:115881155"/>
<gene>
    <name evidence="3" type="primary">LOC115881155</name>
</gene>
<evidence type="ECO:0000313" key="3">
    <source>
        <dbReference type="RefSeq" id="XP_030754391.1"/>
    </source>
</evidence>
<dbReference type="Proteomes" id="UP000504635">
    <property type="component" value="Unplaced"/>
</dbReference>
<sequence>MKTTGDDSRRNIYISAEKRYRRLSGLVHTSLQTDNNSEFMKDGIETSVEFGKIDKIESNTKCLEENCYKFTSELIDTSLKPRRQSRRLYGRCKCSTNANSVQVQNESNEDTSDELANDTLREDKINSSNIDENSTQLSDDYLKENISNPSKRRPWRLSGQFKCLTNASSVQVLNESNEDTSDELANDTLREDKINSPNIDENSTQLAADSLKENIRNSSKKTSRSVSGRFKYLTNSSSVLVLNEPNEDTSNELTNNILREDTINSPNNDENSTLLAADSLKESISNSSKRRSRRLSDRFNCLMNGSSVQVLNESNKDTSNELANDILREDKINSHNIDENSTQFADDSLKENISNSPIPKRNLKKRRKKELSEKEIIKYYLDKTFKKRFNSLETIFEAPAKQSMSVRKYKRFLTFDNSQSKINKRHSKVLKRKVCSKSGKKTLN</sequence>
<feature type="region of interest" description="Disordered" evidence="1">
    <location>
        <begin position="339"/>
        <end position="360"/>
    </location>
</feature>
<proteinExistence type="predicted"/>
<name>A0A6J2XTP1_SITOR</name>
<evidence type="ECO:0000256" key="1">
    <source>
        <dbReference type="SAM" id="MobiDB-lite"/>
    </source>
</evidence>
<dbReference type="OrthoDB" id="8035741at2759"/>
<dbReference type="GeneID" id="115881155"/>
<dbReference type="InParanoid" id="A0A6J2XTP1"/>